<keyword evidence="1" id="KW-0433">Leucine-rich repeat</keyword>
<dbReference type="PANTHER" id="PTHR24373">
    <property type="entry name" value="SLIT RELATED LEUCINE-RICH REPEAT NEURONAL PROTEIN"/>
    <property type="match status" value="1"/>
</dbReference>
<feature type="domain" description="PPM-type phosphatase" evidence="4">
    <location>
        <begin position="562"/>
        <end position="795"/>
    </location>
</feature>
<keyword evidence="2" id="KW-0732">Signal</keyword>
<dbReference type="SUPFAM" id="SSF81606">
    <property type="entry name" value="PP2C-like"/>
    <property type="match status" value="1"/>
</dbReference>
<evidence type="ECO:0000256" key="2">
    <source>
        <dbReference type="ARBA" id="ARBA00022729"/>
    </source>
</evidence>
<protein>
    <recommendedName>
        <fullName evidence="4">PPM-type phosphatase domain-containing protein</fullName>
    </recommendedName>
</protein>
<dbReference type="Gene3D" id="3.80.10.10">
    <property type="entry name" value="Ribonuclease Inhibitor"/>
    <property type="match status" value="4"/>
</dbReference>
<organism evidence="5 6">
    <name type="scientific">Tritrichomonas musculus</name>
    <dbReference type="NCBI Taxonomy" id="1915356"/>
    <lineage>
        <taxon>Eukaryota</taxon>
        <taxon>Metamonada</taxon>
        <taxon>Parabasalia</taxon>
        <taxon>Tritrichomonadida</taxon>
        <taxon>Tritrichomonadidae</taxon>
        <taxon>Tritrichomonas</taxon>
    </lineage>
</organism>
<dbReference type="Pfam" id="PF00481">
    <property type="entry name" value="PP2C"/>
    <property type="match status" value="1"/>
</dbReference>
<gene>
    <name evidence="5" type="ORF">M9Y10_005162</name>
</gene>
<dbReference type="SMART" id="SM00369">
    <property type="entry name" value="LRR_TYP"/>
    <property type="match status" value="5"/>
</dbReference>
<comment type="caution">
    <text evidence="5">The sequence shown here is derived from an EMBL/GenBank/DDBJ whole genome shotgun (WGS) entry which is preliminary data.</text>
</comment>
<dbReference type="Pfam" id="PF13855">
    <property type="entry name" value="LRR_8"/>
    <property type="match status" value="1"/>
</dbReference>
<dbReference type="InterPro" id="IPR001611">
    <property type="entry name" value="Leu-rich_rpt"/>
</dbReference>
<dbReference type="SUPFAM" id="SSF52058">
    <property type="entry name" value="L domain-like"/>
    <property type="match status" value="2"/>
</dbReference>
<dbReference type="Proteomes" id="UP001470230">
    <property type="component" value="Unassembled WGS sequence"/>
</dbReference>
<evidence type="ECO:0000256" key="1">
    <source>
        <dbReference type="ARBA" id="ARBA00022614"/>
    </source>
</evidence>
<dbReference type="InterPro" id="IPR025875">
    <property type="entry name" value="Leu-rich_rpt_4"/>
</dbReference>
<dbReference type="SMART" id="SM00332">
    <property type="entry name" value="PP2Cc"/>
    <property type="match status" value="1"/>
</dbReference>
<dbReference type="Gene3D" id="3.60.40.10">
    <property type="entry name" value="PPM-type phosphatase domain"/>
    <property type="match status" value="1"/>
</dbReference>
<keyword evidence="3" id="KW-0677">Repeat</keyword>
<keyword evidence="6" id="KW-1185">Reference proteome</keyword>
<dbReference type="InterPro" id="IPR003591">
    <property type="entry name" value="Leu-rich_rpt_typical-subtyp"/>
</dbReference>
<reference evidence="5 6" key="1">
    <citation type="submission" date="2024-04" db="EMBL/GenBank/DDBJ databases">
        <title>Tritrichomonas musculus Genome.</title>
        <authorList>
            <person name="Alves-Ferreira E."/>
            <person name="Grigg M."/>
            <person name="Lorenzi H."/>
            <person name="Galac M."/>
        </authorList>
    </citation>
    <scope>NUCLEOTIDE SEQUENCE [LARGE SCALE GENOMIC DNA]</scope>
    <source>
        <strain evidence="5 6">EAF2021</strain>
    </source>
</reference>
<dbReference type="PANTHER" id="PTHR24373:SF387">
    <property type="entry name" value="LEUCINE-RICH REPEATS AND IMMUNOGLOBULIN-LIKE DOMAINS PROTEIN SMA-10"/>
    <property type="match status" value="1"/>
</dbReference>
<evidence type="ECO:0000313" key="6">
    <source>
        <dbReference type="Proteomes" id="UP001470230"/>
    </source>
</evidence>
<proteinExistence type="predicted"/>
<dbReference type="CDD" id="cd00143">
    <property type="entry name" value="PP2Cc"/>
    <property type="match status" value="1"/>
</dbReference>
<evidence type="ECO:0000259" key="4">
    <source>
        <dbReference type="PROSITE" id="PS51746"/>
    </source>
</evidence>
<sequence length="799" mass="89342">MGGESSYPILSTSQLYFVLVGQNVQEIPYSIPPGHPVISLNLQKNLIRHLPNGLLQLKTLILNDNALEEINEEMKSALLSYTSLKTLELAQNLLTEFNILIPSLETLNLIQNRLTIMPPLSENLQKASFDFNVIKVFDKSSATIKTLSMALNYIDKVENTLKMDSLESLDCSMNRISLLDNFSTMFPIVKTVNLSFNMIEVFPHPLSNSIVELDLSGNSIETFSEDIRNLTNLKKLDISFNQLKELPELPKSLKLIYADNNQIQKVADAEMPSLEFAIFSCNKLESLPKLTNHVSPSLLFCHNNIKLITLDMMIRPVEQLNLADNDISEIPAELFKMPRLRILNLDANKITEIPEAIDQSNISALLISQNPIKKLPKLPKSLDSLFACYCEIEDVAEIFSNCLKITKICLCGNKIKNFPSPEAIKFPYLQILSLSQCELDNFPSEFLIDEDATCKILSLDISFNKIKEIPVNFSAPYLTDLDISHNQLTSVPEFSKYPRLVSIKLANNPISCNMSLLKNEVLDSIDVTCTKVNQINVIPSIREVLTSAPNLSNPFRFINAKKSGYAQAIGIKNISNDSISVRDDLNFYLLCDGHDGSQTATVVANILPYYFQNSHQFHGDFFETAISSVDNHLRNEIHVKDGSTIICAEIDLKTNEVITAHLGDARAVIVSNDGSVRTLTRPHVPTVRREFERIMHSGGRVVQRKTNGMLSISRALGDYQVVGLSSTPEISHVMINPDDKFMVMACSGLFLSVTNEEVARLIVNCTSAWDAAYRLKNLAFARKSIENISVIVVPLNINK</sequence>
<dbReference type="InterPro" id="IPR001932">
    <property type="entry name" value="PPM-type_phosphatase-like_dom"/>
</dbReference>
<dbReference type="PROSITE" id="PS51746">
    <property type="entry name" value="PPM_2"/>
    <property type="match status" value="1"/>
</dbReference>
<accession>A0ABR2JKN9</accession>
<dbReference type="SMART" id="SM00365">
    <property type="entry name" value="LRR_SD22"/>
    <property type="match status" value="5"/>
</dbReference>
<name>A0ABR2JKN9_9EUKA</name>
<dbReference type="Pfam" id="PF12799">
    <property type="entry name" value="LRR_4"/>
    <property type="match status" value="1"/>
</dbReference>
<dbReference type="PROSITE" id="PS51450">
    <property type="entry name" value="LRR"/>
    <property type="match status" value="4"/>
</dbReference>
<dbReference type="InterPro" id="IPR050328">
    <property type="entry name" value="Dev_Immune_Receptor"/>
</dbReference>
<dbReference type="SMART" id="SM00364">
    <property type="entry name" value="LRR_BAC"/>
    <property type="match status" value="9"/>
</dbReference>
<dbReference type="EMBL" id="JAPFFF010000011">
    <property type="protein sequence ID" value="KAK8878394.1"/>
    <property type="molecule type" value="Genomic_DNA"/>
</dbReference>
<evidence type="ECO:0000313" key="5">
    <source>
        <dbReference type="EMBL" id="KAK8878394.1"/>
    </source>
</evidence>
<dbReference type="InterPro" id="IPR036457">
    <property type="entry name" value="PPM-type-like_dom_sf"/>
</dbReference>
<dbReference type="InterPro" id="IPR032675">
    <property type="entry name" value="LRR_dom_sf"/>
</dbReference>
<evidence type="ECO:0000256" key="3">
    <source>
        <dbReference type="ARBA" id="ARBA00022737"/>
    </source>
</evidence>